<dbReference type="PANTHER" id="PTHR13748:SF62">
    <property type="entry name" value="COBW DOMAIN-CONTAINING PROTEIN"/>
    <property type="match status" value="1"/>
</dbReference>
<comment type="caution">
    <text evidence="8">The sequence shown here is derived from an EMBL/GenBank/DDBJ whole genome shotgun (WGS) entry which is preliminary data.</text>
</comment>
<evidence type="ECO:0000259" key="7">
    <source>
        <dbReference type="SMART" id="SM00833"/>
    </source>
</evidence>
<evidence type="ECO:0000313" key="9">
    <source>
        <dbReference type="Proteomes" id="UP000441523"/>
    </source>
</evidence>
<dbReference type="GO" id="GO:0005737">
    <property type="term" value="C:cytoplasm"/>
    <property type="evidence" value="ECO:0007669"/>
    <property type="project" value="TreeGrafter"/>
</dbReference>
<sequence>MTERLPLFIITGFLGSGKTTLLQQLLRKPSTGTTGVVVNEFGEVGLDHRLLVHAKEHLELVEGGCICCARRQDIGEAIHDLVRRAQREGGNPLARAVIETTGLADPSPVVSALGRDPWMRAHVRLGRVICVLDAVNGLASIAAHGEALRQLAVADTVVVTKMDMGRAAEWGDLVSAVRSVTPDARILDAHAPDFDLEQVFAAEDGVTPLHGSGFRAEDTTHAANWTSFVMHRDGALDWPAFTLWLSALLHAHGSRIVRVKGLLRTTTSPAPLVIHGVQHVVHPPRHLRPEDDDGQPGYLVFITNGIGRREIEESLDRFLDRVRHPGARIIGTAAVVARERAKA</sequence>
<name>A0A6N6MKF3_9HYPH</name>
<keyword evidence="2" id="KW-0378">Hydrolase</keyword>
<evidence type="ECO:0000256" key="5">
    <source>
        <dbReference type="ARBA" id="ARBA00045658"/>
    </source>
</evidence>
<dbReference type="PANTHER" id="PTHR13748">
    <property type="entry name" value="COBW-RELATED"/>
    <property type="match status" value="1"/>
</dbReference>
<evidence type="ECO:0000256" key="6">
    <source>
        <dbReference type="ARBA" id="ARBA00049117"/>
    </source>
</evidence>
<evidence type="ECO:0000256" key="3">
    <source>
        <dbReference type="ARBA" id="ARBA00023186"/>
    </source>
</evidence>
<keyword evidence="3" id="KW-0143">Chaperone</keyword>
<dbReference type="GO" id="GO:0016787">
    <property type="term" value="F:hydrolase activity"/>
    <property type="evidence" value="ECO:0007669"/>
    <property type="project" value="UniProtKB-KW"/>
</dbReference>
<dbReference type="SUPFAM" id="SSF52540">
    <property type="entry name" value="P-loop containing nucleoside triphosphate hydrolases"/>
    <property type="match status" value="1"/>
</dbReference>
<keyword evidence="9" id="KW-1185">Reference proteome</keyword>
<evidence type="ECO:0000256" key="1">
    <source>
        <dbReference type="ARBA" id="ARBA00022741"/>
    </source>
</evidence>
<evidence type="ECO:0000256" key="4">
    <source>
        <dbReference type="ARBA" id="ARBA00034320"/>
    </source>
</evidence>
<dbReference type="InterPro" id="IPR051316">
    <property type="entry name" value="Zinc-reg_GTPase_activator"/>
</dbReference>
<dbReference type="Gene3D" id="3.40.50.300">
    <property type="entry name" value="P-loop containing nucleotide triphosphate hydrolases"/>
    <property type="match status" value="1"/>
</dbReference>
<organism evidence="8 9">
    <name type="scientific">Methylobacterium planeticum</name>
    <dbReference type="NCBI Taxonomy" id="2615211"/>
    <lineage>
        <taxon>Bacteria</taxon>
        <taxon>Pseudomonadati</taxon>
        <taxon>Pseudomonadota</taxon>
        <taxon>Alphaproteobacteria</taxon>
        <taxon>Hyphomicrobiales</taxon>
        <taxon>Methylobacteriaceae</taxon>
        <taxon>Methylobacterium</taxon>
    </lineage>
</organism>
<dbReference type="InterPro" id="IPR003495">
    <property type="entry name" value="CobW/HypB/UreG_nucleotide-bd"/>
</dbReference>
<proteinExistence type="inferred from homology"/>
<dbReference type="InterPro" id="IPR011629">
    <property type="entry name" value="CobW-like_C"/>
</dbReference>
<reference evidence="8 9" key="1">
    <citation type="submission" date="2019-09" db="EMBL/GenBank/DDBJ databases">
        <title>YIM 132548 draft genome.</title>
        <authorList>
            <person name="Jiang L."/>
        </authorList>
    </citation>
    <scope>NUCLEOTIDE SEQUENCE [LARGE SCALE GENOMIC DNA]</scope>
    <source>
        <strain evidence="8 9">YIM 132548</strain>
    </source>
</reference>
<dbReference type="Proteomes" id="UP000441523">
    <property type="component" value="Unassembled WGS sequence"/>
</dbReference>
<keyword evidence="1" id="KW-0547">Nucleotide-binding</keyword>
<comment type="catalytic activity">
    <reaction evidence="6">
        <text>GTP + H2O = GDP + phosphate + H(+)</text>
        <dbReference type="Rhea" id="RHEA:19669"/>
        <dbReference type="ChEBI" id="CHEBI:15377"/>
        <dbReference type="ChEBI" id="CHEBI:15378"/>
        <dbReference type="ChEBI" id="CHEBI:37565"/>
        <dbReference type="ChEBI" id="CHEBI:43474"/>
        <dbReference type="ChEBI" id="CHEBI:58189"/>
    </reaction>
    <physiologicalReaction direction="left-to-right" evidence="6">
        <dbReference type="Rhea" id="RHEA:19670"/>
    </physiologicalReaction>
</comment>
<evidence type="ECO:0000313" key="8">
    <source>
        <dbReference type="EMBL" id="KAB1071658.1"/>
    </source>
</evidence>
<dbReference type="AlphaFoldDB" id="A0A6N6MKF3"/>
<gene>
    <name evidence="8" type="ORF">F6X51_19055</name>
</gene>
<protein>
    <submittedName>
        <fullName evidence="8">GTP-binding protein</fullName>
    </submittedName>
</protein>
<accession>A0A6N6MKF3</accession>
<comment type="similarity">
    <text evidence="4">Belongs to the SIMIBI class G3E GTPase family. ZNG1 subfamily.</text>
</comment>
<dbReference type="SMART" id="SM00833">
    <property type="entry name" value="CobW_C"/>
    <property type="match status" value="1"/>
</dbReference>
<dbReference type="Gene3D" id="3.30.1220.10">
    <property type="entry name" value="CobW-like, C-terminal domain"/>
    <property type="match status" value="1"/>
</dbReference>
<dbReference type="GO" id="GO:0000166">
    <property type="term" value="F:nucleotide binding"/>
    <property type="evidence" value="ECO:0007669"/>
    <property type="project" value="UniProtKB-KW"/>
</dbReference>
<dbReference type="Pfam" id="PF07683">
    <property type="entry name" value="CobW_C"/>
    <property type="match status" value="1"/>
</dbReference>
<evidence type="ECO:0000256" key="2">
    <source>
        <dbReference type="ARBA" id="ARBA00022801"/>
    </source>
</evidence>
<dbReference type="InterPro" id="IPR027417">
    <property type="entry name" value="P-loop_NTPase"/>
</dbReference>
<dbReference type="EMBL" id="VZZJ01000018">
    <property type="protein sequence ID" value="KAB1071658.1"/>
    <property type="molecule type" value="Genomic_DNA"/>
</dbReference>
<dbReference type="Pfam" id="PF02492">
    <property type="entry name" value="cobW"/>
    <property type="match status" value="1"/>
</dbReference>
<comment type="function">
    <text evidence="5">Zinc chaperone that directly transfers zinc cofactor to target proteins, thereby activating them. Zinc is transferred from the CXCC motif in the GTPase domain to the zinc binding site in target proteins in a process requiring GTP hydrolysis.</text>
</comment>
<dbReference type="InterPro" id="IPR036627">
    <property type="entry name" value="CobW-likC_sf"/>
</dbReference>
<dbReference type="CDD" id="cd03112">
    <property type="entry name" value="CobW-like"/>
    <property type="match status" value="1"/>
</dbReference>
<feature type="domain" description="CobW C-terminal" evidence="7">
    <location>
        <begin position="225"/>
        <end position="319"/>
    </location>
</feature>
<dbReference type="SUPFAM" id="SSF90002">
    <property type="entry name" value="Hypothetical protein YjiA, C-terminal domain"/>
    <property type="match status" value="1"/>
</dbReference>
<dbReference type="RefSeq" id="WP_150965252.1">
    <property type="nucleotide sequence ID" value="NZ_VZZJ01000018.1"/>
</dbReference>